<dbReference type="GO" id="GO:0009094">
    <property type="term" value="P:L-phenylalanine biosynthetic process"/>
    <property type="evidence" value="ECO:0007669"/>
    <property type="project" value="UniProtKB-UniPathway"/>
</dbReference>
<feature type="domain" description="Prephenate dehydratase" evidence="22">
    <location>
        <begin position="123"/>
        <end position="298"/>
    </location>
</feature>
<keyword evidence="15" id="KW-0511">Multifunctional enzyme</keyword>
<feature type="compositionally biased region" description="Low complexity" evidence="20">
    <location>
        <begin position="11"/>
        <end position="32"/>
    </location>
</feature>
<dbReference type="Gene3D" id="1.20.59.10">
    <property type="entry name" value="Chorismate mutase"/>
    <property type="match status" value="1"/>
</dbReference>
<dbReference type="PIRSF" id="PIRSF001500">
    <property type="entry name" value="Chor_mut_pdt_Ppr"/>
    <property type="match status" value="1"/>
</dbReference>
<dbReference type="SMART" id="SM00830">
    <property type="entry name" value="CM_2"/>
    <property type="match status" value="1"/>
</dbReference>
<dbReference type="PROSITE" id="PS51168">
    <property type="entry name" value="CHORISMATE_MUT_2"/>
    <property type="match status" value="1"/>
</dbReference>
<dbReference type="InterPro" id="IPR036263">
    <property type="entry name" value="Chorismate_II_sf"/>
</dbReference>
<dbReference type="Pfam" id="PF01817">
    <property type="entry name" value="CM_2"/>
    <property type="match status" value="1"/>
</dbReference>
<evidence type="ECO:0000256" key="4">
    <source>
        <dbReference type="ARBA" id="ARBA00004741"/>
    </source>
</evidence>
<evidence type="ECO:0000256" key="10">
    <source>
        <dbReference type="ARBA" id="ARBA00022605"/>
    </source>
</evidence>
<evidence type="ECO:0000256" key="15">
    <source>
        <dbReference type="ARBA" id="ARBA00023268"/>
    </source>
</evidence>
<comment type="pathway">
    <text evidence="4">Amino-acid biosynthesis; L-phenylalanine biosynthesis; phenylpyruvate from prephenate: step 1/1.</text>
</comment>
<feature type="domain" description="ACT" evidence="23">
    <location>
        <begin position="321"/>
        <end position="398"/>
    </location>
</feature>
<comment type="subcellular location">
    <subcellularLocation>
        <location evidence="3">Cytoplasm</location>
    </subcellularLocation>
</comment>
<evidence type="ECO:0000259" key="22">
    <source>
        <dbReference type="PROSITE" id="PS51171"/>
    </source>
</evidence>
<dbReference type="EC" id="5.4.99.5" evidence="6"/>
<feature type="region of interest" description="Disordered" evidence="20">
    <location>
        <begin position="1"/>
        <end position="32"/>
    </location>
</feature>
<dbReference type="RefSeq" id="WP_092152560.1">
    <property type="nucleotide sequence ID" value="NZ_FNBX01000002.1"/>
</dbReference>
<evidence type="ECO:0000256" key="5">
    <source>
        <dbReference type="ARBA" id="ARBA00004817"/>
    </source>
</evidence>
<dbReference type="PANTHER" id="PTHR21022:SF19">
    <property type="entry name" value="PREPHENATE DEHYDRATASE-RELATED"/>
    <property type="match status" value="1"/>
</dbReference>
<feature type="site" description="Essential for prephenate dehydratase activity" evidence="19">
    <location>
        <position position="291"/>
    </location>
</feature>
<dbReference type="Pfam" id="PF00800">
    <property type="entry name" value="PDT"/>
    <property type="match status" value="1"/>
</dbReference>
<dbReference type="CDD" id="cd13630">
    <property type="entry name" value="PBP2_PDT_1"/>
    <property type="match status" value="1"/>
</dbReference>
<gene>
    <name evidence="24" type="ORF">SAMN05192586_10220</name>
</gene>
<name>A0A1G7IPH5_9BACT</name>
<feature type="domain" description="Chorismate mutase" evidence="21">
    <location>
        <begin position="33"/>
        <end position="123"/>
    </location>
</feature>
<dbReference type="InterPro" id="IPR008242">
    <property type="entry name" value="Chor_mutase/pphenate_deHydtase"/>
</dbReference>
<dbReference type="PROSITE" id="PS51671">
    <property type="entry name" value="ACT"/>
    <property type="match status" value="1"/>
</dbReference>
<dbReference type="UniPathway" id="UPA00120">
    <property type="reaction ID" value="UER00203"/>
</dbReference>
<dbReference type="Gene3D" id="3.30.70.260">
    <property type="match status" value="1"/>
</dbReference>
<keyword evidence="9" id="KW-0963">Cytoplasm</keyword>
<dbReference type="Proteomes" id="UP000199355">
    <property type="component" value="Unassembled WGS sequence"/>
</dbReference>
<dbReference type="InterPro" id="IPR036979">
    <property type="entry name" value="CM_dom_sf"/>
</dbReference>
<dbReference type="Gene3D" id="3.40.190.10">
    <property type="entry name" value="Periplasmic binding protein-like II"/>
    <property type="match status" value="2"/>
</dbReference>
<proteinExistence type="predicted"/>
<protein>
    <recommendedName>
        <fullName evidence="8">Bifunctional chorismate mutase/prephenate dehydratase</fullName>
        <ecNumber evidence="7">4.2.1.51</ecNumber>
        <ecNumber evidence="6">5.4.99.5</ecNumber>
    </recommendedName>
    <alternativeName>
        <fullName evidence="17">Chorismate mutase-prephenate dehydratase</fullName>
    </alternativeName>
    <alternativeName>
        <fullName evidence="16">p-protein</fullName>
    </alternativeName>
</protein>
<evidence type="ECO:0000256" key="17">
    <source>
        <dbReference type="ARBA" id="ARBA00031520"/>
    </source>
</evidence>
<comment type="pathway">
    <text evidence="5">Metabolic intermediate biosynthesis; prephenate biosynthesis; prephenate from chorismate: step 1/1.</text>
</comment>
<evidence type="ECO:0000256" key="6">
    <source>
        <dbReference type="ARBA" id="ARBA00012404"/>
    </source>
</evidence>
<comment type="catalytic activity">
    <reaction evidence="18">
        <text>prephenate + H(+) = 3-phenylpyruvate + CO2 + H2O</text>
        <dbReference type="Rhea" id="RHEA:21648"/>
        <dbReference type="ChEBI" id="CHEBI:15377"/>
        <dbReference type="ChEBI" id="CHEBI:15378"/>
        <dbReference type="ChEBI" id="CHEBI:16526"/>
        <dbReference type="ChEBI" id="CHEBI:18005"/>
        <dbReference type="ChEBI" id="CHEBI:29934"/>
        <dbReference type="EC" id="4.2.1.51"/>
    </reaction>
</comment>
<dbReference type="EC" id="4.2.1.51" evidence="7"/>
<evidence type="ECO:0000313" key="25">
    <source>
        <dbReference type="Proteomes" id="UP000199355"/>
    </source>
</evidence>
<dbReference type="GO" id="GO:0005737">
    <property type="term" value="C:cytoplasm"/>
    <property type="evidence" value="ECO:0007669"/>
    <property type="project" value="UniProtKB-SubCell"/>
</dbReference>
<evidence type="ECO:0000256" key="2">
    <source>
        <dbReference type="ARBA" id="ARBA00002364"/>
    </source>
</evidence>
<evidence type="ECO:0000256" key="13">
    <source>
        <dbReference type="ARBA" id="ARBA00023235"/>
    </source>
</evidence>
<evidence type="ECO:0000256" key="3">
    <source>
        <dbReference type="ARBA" id="ARBA00004496"/>
    </source>
</evidence>
<evidence type="ECO:0000259" key="21">
    <source>
        <dbReference type="PROSITE" id="PS51168"/>
    </source>
</evidence>
<keyword evidence="10" id="KW-0028">Amino-acid biosynthesis</keyword>
<evidence type="ECO:0000256" key="12">
    <source>
        <dbReference type="ARBA" id="ARBA00023222"/>
    </source>
</evidence>
<dbReference type="SUPFAM" id="SSF55021">
    <property type="entry name" value="ACT-like"/>
    <property type="match status" value="1"/>
</dbReference>
<evidence type="ECO:0000256" key="16">
    <source>
        <dbReference type="ARBA" id="ARBA00031175"/>
    </source>
</evidence>
<evidence type="ECO:0000256" key="9">
    <source>
        <dbReference type="ARBA" id="ARBA00022490"/>
    </source>
</evidence>
<evidence type="ECO:0000256" key="14">
    <source>
        <dbReference type="ARBA" id="ARBA00023239"/>
    </source>
</evidence>
<dbReference type="CDD" id="cd04905">
    <property type="entry name" value="ACT_CM-PDT"/>
    <property type="match status" value="1"/>
</dbReference>
<dbReference type="GO" id="GO:0004106">
    <property type="term" value="F:chorismate mutase activity"/>
    <property type="evidence" value="ECO:0007669"/>
    <property type="project" value="UniProtKB-EC"/>
</dbReference>
<evidence type="ECO:0000256" key="8">
    <source>
        <dbReference type="ARBA" id="ARBA00014401"/>
    </source>
</evidence>
<evidence type="ECO:0000256" key="7">
    <source>
        <dbReference type="ARBA" id="ARBA00013147"/>
    </source>
</evidence>
<dbReference type="GO" id="GO:0046417">
    <property type="term" value="P:chorismate metabolic process"/>
    <property type="evidence" value="ECO:0007669"/>
    <property type="project" value="InterPro"/>
</dbReference>
<evidence type="ECO:0000256" key="19">
    <source>
        <dbReference type="PIRSR" id="PIRSR001500-2"/>
    </source>
</evidence>
<evidence type="ECO:0000313" key="24">
    <source>
        <dbReference type="EMBL" id="SDF14571.1"/>
    </source>
</evidence>
<keyword evidence="11" id="KW-0057">Aromatic amino acid biosynthesis</keyword>
<evidence type="ECO:0000256" key="11">
    <source>
        <dbReference type="ARBA" id="ARBA00023141"/>
    </source>
</evidence>
<sequence length="415" mass="44532">MDDSTSHWRGTPAATAAHAADQAPATADAAAPADPQARLAVIRKEIDSVDSQLLALCNRRAALSLEVGRIKADVPGIIFKPLREKEVLDGLAAHNPGPLPEDHLRAIWREIFSSSRALQRPQNVAYLGPEGTFSYFAGVEYLGHAARFHPCNDLTEVFEEVASGQCELGVAPLENSLQGTVGVSFDLFLKHEVYIQAELFSRISHCLLSNAPSLAAVRTVYSHPQPLAQCGVWLRAHLPGAALVPVESTAAAAQRAASSPDAAAIGHGKLADLLGLGVLARRIENEPGNWTRFVIIGPSSARHGGRLSGPQPGHTGADKTSLLFTTPDKAGALSGVLELLASHGVNMRKLESRPLRGQCWKYVFFVDVECDLEDPRYAALLTQLHEACTSFRILGSYPTGPQLDRLDLNAAEPEH</sequence>
<keyword evidence="12" id="KW-0584">Phenylalanine biosynthesis</keyword>
<organism evidence="24 25">
    <name type="scientific">Desulfovibrio legallii</name>
    <dbReference type="NCBI Taxonomy" id="571438"/>
    <lineage>
        <taxon>Bacteria</taxon>
        <taxon>Pseudomonadati</taxon>
        <taxon>Thermodesulfobacteriota</taxon>
        <taxon>Desulfovibrionia</taxon>
        <taxon>Desulfovibrionales</taxon>
        <taxon>Desulfovibrionaceae</taxon>
        <taxon>Desulfovibrio</taxon>
    </lineage>
</organism>
<evidence type="ECO:0000256" key="20">
    <source>
        <dbReference type="SAM" id="MobiDB-lite"/>
    </source>
</evidence>
<reference evidence="25" key="1">
    <citation type="submission" date="2016-10" db="EMBL/GenBank/DDBJ databases">
        <authorList>
            <person name="Varghese N."/>
            <person name="Submissions S."/>
        </authorList>
    </citation>
    <scope>NUCLEOTIDE SEQUENCE [LARGE SCALE GENOMIC DNA]</scope>
    <source>
        <strain evidence="25">KHC7</strain>
    </source>
</reference>
<accession>A0A1G7IPH5</accession>
<keyword evidence="14" id="KW-0456">Lyase</keyword>
<dbReference type="InterPro" id="IPR002912">
    <property type="entry name" value="ACT_dom"/>
</dbReference>
<dbReference type="SUPFAM" id="SSF48600">
    <property type="entry name" value="Chorismate mutase II"/>
    <property type="match status" value="1"/>
</dbReference>
<dbReference type="Pfam" id="PF01842">
    <property type="entry name" value="ACT"/>
    <property type="match status" value="1"/>
</dbReference>
<dbReference type="UniPathway" id="UPA00121">
    <property type="reaction ID" value="UER00345"/>
</dbReference>
<evidence type="ECO:0000256" key="1">
    <source>
        <dbReference type="ARBA" id="ARBA00000824"/>
    </source>
</evidence>
<dbReference type="AlphaFoldDB" id="A0A1G7IPH5"/>
<comment type="catalytic activity">
    <reaction evidence="1">
        <text>chorismate = prephenate</text>
        <dbReference type="Rhea" id="RHEA:13897"/>
        <dbReference type="ChEBI" id="CHEBI:29748"/>
        <dbReference type="ChEBI" id="CHEBI:29934"/>
        <dbReference type="EC" id="5.4.99.5"/>
    </reaction>
</comment>
<dbReference type="PANTHER" id="PTHR21022">
    <property type="entry name" value="PREPHENATE DEHYDRATASE P PROTEIN"/>
    <property type="match status" value="1"/>
</dbReference>
<dbReference type="InterPro" id="IPR001086">
    <property type="entry name" value="Preph_deHydtase"/>
</dbReference>
<evidence type="ECO:0000256" key="18">
    <source>
        <dbReference type="ARBA" id="ARBA00047848"/>
    </source>
</evidence>
<dbReference type="OrthoDB" id="9802281at2"/>
<dbReference type="GO" id="GO:0004664">
    <property type="term" value="F:prephenate dehydratase activity"/>
    <property type="evidence" value="ECO:0007669"/>
    <property type="project" value="UniProtKB-EC"/>
</dbReference>
<dbReference type="SUPFAM" id="SSF53850">
    <property type="entry name" value="Periplasmic binding protein-like II"/>
    <property type="match status" value="1"/>
</dbReference>
<evidence type="ECO:0000259" key="23">
    <source>
        <dbReference type="PROSITE" id="PS51671"/>
    </source>
</evidence>
<keyword evidence="13" id="KW-0413">Isomerase</keyword>
<dbReference type="PROSITE" id="PS51171">
    <property type="entry name" value="PREPHENATE_DEHYDR_3"/>
    <property type="match status" value="1"/>
</dbReference>
<keyword evidence="25" id="KW-1185">Reference proteome</keyword>
<comment type="function">
    <text evidence="2">Catalyzes the Claisen rearrangement of chorismate to prephenate and the decarboxylation/dehydration of prephenate to phenylpyruvate.</text>
</comment>
<dbReference type="EMBL" id="FNBX01000002">
    <property type="protein sequence ID" value="SDF14571.1"/>
    <property type="molecule type" value="Genomic_DNA"/>
</dbReference>
<dbReference type="InterPro" id="IPR045865">
    <property type="entry name" value="ACT-like_dom_sf"/>
</dbReference>
<dbReference type="NCBIfam" id="NF008865">
    <property type="entry name" value="PRK11898.1"/>
    <property type="match status" value="1"/>
</dbReference>
<dbReference type="STRING" id="571438.SAMN05192586_10220"/>
<dbReference type="InterPro" id="IPR002701">
    <property type="entry name" value="CM_II_prokaryot"/>
</dbReference>